<evidence type="ECO:0000313" key="2">
    <source>
        <dbReference type="Proteomes" id="UP000243579"/>
    </source>
</evidence>
<comment type="caution">
    <text evidence="1">The sequence shown here is derived from an EMBL/GenBank/DDBJ whole genome shotgun (WGS) entry which is preliminary data.</text>
</comment>
<dbReference type="AlphaFoldDB" id="A0A1V9Y4S4"/>
<sequence>MANVTEREALTRAIALLRWRIRALCQHRSALLSWRDVALALQDDMLKVVREHRGLRHELDAHALLTGVLKRWVAANTPADTPSAQPGWADSYLFAGASGNRRIGYKWLADQLYHNVASVFSPGSTNAPGAHFNVTCSDSLFRIQGVVTRVVTCDVATATMAYWIAERSFAHVQQAQAFVLDAWLDDDTEDVIVYGKYVDDSQATIVVRSVLQDEAHPLASGQWSVDSKQWNVIERIDDDTTRIRSAFTMGHPATKRGFVRLQEFHRWAAMPPCDKPVLVQRLQHRFFTRQHHLQRLFDTHLNTFGNDVISHYRTMGVELPKKPRAMLPPKLVMTENEYLTNYMHTLQRKLVRLQQRMTTLLPWVDVLRALADDTLHCVYANRELRRMVQEHARVVHILESWVQRSHRPASPRATEKLFAGDGLSRQIGIKWLAMQMYYHHERAVEMCDAVAALRTDHQDFDQITVNWTDDWRFRTSGVSQLVVPHALDTVVKAWRRAQDDYAALGPALTIVQNSEPVDIVYTMKETHLSANQSLGGNCIYGRFSRPHHTVLVLRTLATDELLPLPKQWWTADFKLWIVIDALNAHKSRVRVHFHLDHPCTPLGGKVDTTAVAAALGLESSATTDDIQREVQARYEEFKTRLQTYVHSFIHNVV</sequence>
<dbReference type="Proteomes" id="UP000243579">
    <property type="component" value="Unassembled WGS sequence"/>
</dbReference>
<protein>
    <submittedName>
        <fullName evidence="1">Uncharacterized protein</fullName>
    </submittedName>
</protein>
<evidence type="ECO:0000313" key="1">
    <source>
        <dbReference type="EMBL" id="OQR80720.1"/>
    </source>
</evidence>
<keyword evidence="2" id="KW-1185">Reference proteome</keyword>
<dbReference type="OrthoDB" id="68791at2759"/>
<gene>
    <name evidence="1" type="ORF">ACHHYP_17269</name>
</gene>
<proteinExistence type="predicted"/>
<reference evidence="1 2" key="1">
    <citation type="journal article" date="2014" name="Genome Biol. Evol.">
        <title>The secreted proteins of Achlya hypogyna and Thraustotheca clavata identify the ancestral oomycete secretome and reveal gene acquisitions by horizontal gene transfer.</title>
        <authorList>
            <person name="Misner I."/>
            <person name="Blouin N."/>
            <person name="Leonard G."/>
            <person name="Richards T.A."/>
            <person name="Lane C.E."/>
        </authorList>
    </citation>
    <scope>NUCLEOTIDE SEQUENCE [LARGE SCALE GENOMIC DNA]</scope>
    <source>
        <strain evidence="1 2">ATCC 48635</strain>
    </source>
</reference>
<dbReference type="EMBL" id="JNBR01002878">
    <property type="protein sequence ID" value="OQR80720.1"/>
    <property type="molecule type" value="Genomic_DNA"/>
</dbReference>
<accession>A0A1V9Y4S4</accession>
<organism evidence="1 2">
    <name type="scientific">Achlya hypogyna</name>
    <name type="common">Oomycete</name>
    <name type="synonym">Protoachlya hypogyna</name>
    <dbReference type="NCBI Taxonomy" id="1202772"/>
    <lineage>
        <taxon>Eukaryota</taxon>
        <taxon>Sar</taxon>
        <taxon>Stramenopiles</taxon>
        <taxon>Oomycota</taxon>
        <taxon>Saprolegniomycetes</taxon>
        <taxon>Saprolegniales</taxon>
        <taxon>Achlyaceae</taxon>
        <taxon>Achlya</taxon>
    </lineage>
</organism>
<name>A0A1V9Y4S4_ACHHY</name>